<evidence type="ECO:0000256" key="3">
    <source>
        <dbReference type="ARBA" id="ARBA00022553"/>
    </source>
</evidence>
<keyword evidence="14" id="KW-1185">Reference proteome</keyword>
<dbReference type="Pfam" id="PF07730">
    <property type="entry name" value="HisKA_3"/>
    <property type="match status" value="1"/>
</dbReference>
<evidence type="ECO:0000256" key="5">
    <source>
        <dbReference type="ARBA" id="ARBA00022741"/>
    </source>
</evidence>
<feature type="domain" description="Signal transduction histidine kinase subgroup 3 dimerisation and phosphoacceptor" evidence="12">
    <location>
        <begin position="185"/>
        <end position="249"/>
    </location>
</feature>
<keyword evidence="8" id="KW-0902">Two-component regulatory system</keyword>
<dbReference type="InterPro" id="IPR036890">
    <property type="entry name" value="HATPase_C_sf"/>
</dbReference>
<evidence type="ECO:0000313" key="13">
    <source>
        <dbReference type="EMBL" id="MBB4944581.1"/>
    </source>
</evidence>
<evidence type="ECO:0000256" key="7">
    <source>
        <dbReference type="ARBA" id="ARBA00022840"/>
    </source>
</evidence>
<feature type="transmembrane region" description="Helical" evidence="10">
    <location>
        <begin position="136"/>
        <end position="156"/>
    </location>
</feature>
<dbReference type="GO" id="GO:0016020">
    <property type="term" value="C:membrane"/>
    <property type="evidence" value="ECO:0007669"/>
    <property type="project" value="InterPro"/>
</dbReference>
<dbReference type="PANTHER" id="PTHR24421">
    <property type="entry name" value="NITRATE/NITRITE SENSOR PROTEIN NARX-RELATED"/>
    <property type="match status" value="1"/>
</dbReference>
<dbReference type="InterPro" id="IPR011712">
    <property type="entry name" value="Sig_transdc_His_kin_sub3_dim/P"/>
</dbReference>
<dbReference type="InterPro" id="IPR003594">
    <property type="entry name" value="HATPase_dom"/>
</dbReference>
<sequence length="383" mass="40042">MNTAPTRRWLRAAALPAAALTLTGVGWADLDQHYALDAGAALALSVARALPLLWSRTRPLLAFGVSAAAVLLTAVLTRPVSAAEPWPMAVTSLAALVALLVLAGSRVTRRACSAMGLAVPAGTAVLIAVLPGRGSWSGLVPVVIATGLALIAAEVLRDRALTRARLVEQEQISELERTKRALLEERARIGRELHDVVAHHMSLIAVRAETAPYRLPDCAPEVREEFRAVSGAARDALTDMRRLLGLLRGEEVAARVPQPELSQLAALVRESGDGATLEVVGELDTVPATIGVCAYRIVQESLSNARRHALGAAVDVRLHRTAASLRITVRNGPGAAPSSAVGGDGHGLMGMRERVAVLDGEFSAGAGPDGGFTVTADLPLPVK</sequence>
<dbReference type="CDD" id="cd16917">
    <property type="entry name" value="HATPase_UhpB-NarQ-NarX-like"/>
    <property type="match status" value="1"/>
</dbReference>
<evidence type="ECO:0000259" key="11">
    <source>
        <dbReference type="Pfam" id="PF02518"/>
    </source>
</evidence>
<name>A0A7W7WEV7_9ACTN</name>
<dbReference type="GO" id="GO:0005524">
    <property type="term" value="F:ATP binding"/>
    <property type="evidence" value="ECO:0007669"/>
    <property type="project" value="UniProtKB-KW"/>
</dbReference>
<dbReference type="GO" id="GO:0000155">
    <property type="term" value="F:phosphorelay sensor kinase activity"/>
    <property type="evidence" value="ECO:0007669"/>
    <property type="project" value="InterPro"/>
</dbReference>
<dbReference type="Gene3D" id="1.20.5.1930">
    <property type="match status" value="1"/>
</dbReference>
<dbReference type="Proteomes" id="UP000573327">
    <property type="component" value="Unassembled WGS sequence"/>
</dbReference>
<feature type="transmembrane region" description="Helical" evidence="10">
    <location>
        <begin position="61"/>
        <end position="80"/>
    </location>
</feature>
<proteinExistence type="predicted"/>
<feature type="domain" description="Histidine kinase/HSP90-like ATPase" evidence="11">
    <location>
        <begin position="295"/>
        <end position="381"/>
    </location>
</feature>
<keyword evidence="10" id="KW-1133">Transmembrane helix</keyword>
<evidence type="ECO:0000256" key="8">
    <source>
        <dbReference type="ARBA" id="ARBA00023012"/>
    </source>
</evidence>
<dbReference type="Gene3D" id="3.30.565.10">
    <property type="entry name" value="Histidine kinase-like ATPase, C-terminal domain"/>
    <property type="match status" value="1"/>
</dbReference>
<dbReference type="Pfam" id="PF02518">
    <property type="entry name" value="HATPase_c"/>
    <property type="match status" value="1"/>
</dbReference>
<dbReference type="InterPro" id="IPR050482">
    <property type="entry name" value="Sensor_HK_TwoCompSys"/>
</dbReference>
<comment type="caution">
    <text evidence="13">The sequence shown here is derived from an EMBL/GenBank/DDBJ whole genome shotgun (WGS) entry which is preliminary data.</text>
</comment>
<evidence type="ECO:0000256" key="2">
    <source>
        <dbReference type="ARBA" id="ARBA00012438"/>
    </source>
</evidence>
<comment type="catalytic activity">
    <reaction evidence="1">
        <text>ATP + protein L-histidine = ADP + protein N-phospho-L-histidine.</text>
        <dbReference type="EC" id="2.7.13.3"/>
    </reaction>
</comment>
<evidence type="ECO:0000313" key="14">
    <source>
        <dbReference type="Proteomes" id="UP000573327"/>
    </source>
</evidence>
<gene>
    <name evidence="13" type="ORF">F4556_000116</name>
</gene>
<dbReference type="GO" id="GO:0046983">
    <property type="term" value="F:protein dimerization activity"/>
    <property type="evidence" value="ECO:0007669"/>
    <property type="project" value="InterPro"/>
</dbReference>
<feature type="transmembrane region" description="Helical" evidence="10">
    <location>
        <begin position="38"/>
        <end position="54"/>
    </location>
</feature>
<feature type="transmembrane region" description="Helical" evidence="10">
    <location>
        <begin position="86"/>
        <end position="104"/>
    </location>
</feature>
<dbReference type="EMBL" id="JACHJR010000001">
    <property type="protein sequence ID" value="MBB4944581.1"/>
    <property type="molecule type" value="Genomic_DNA"/>
</dbReference>
<evidence type="ECO:0000256" key="9">
    <source>
        <dbReference type="SAM" id="Coils"/>
    </source>
</evidence>
<evidence type="ECO:0000256" key="10">
    <source>
        <dbReference type="SAM" id="Phobius"/>
    </source>
</evidence>
<dbReference type="EC" id="2.7.13.3" evidence="2"/>
<evidence type="ECO:0000256" key="1">
    <source>
        <dbReference type="ARBA" id="ARBA00000085"/>
    </source>
</evidence>
<feature type="coiled-coil region" evidence="9">
    <location>
        <begin position="165"/>
        <end position="192"/>
    </location>
</feature>
<evidence type="ECO:0000256" key="4">
    <source>
        <dbReference type="ARBA" id="ARBA00022679"/>
    </source>
</evidence>
<dbReference type="AlphaFoldDB" id="A0A7W7WEV7"/>
<reference evidence="13 14" key="1">
    <citation type="submission" date="2020-08" db="EMBL/GenBank/DDBJ databases">
        <title>Sequencing the genomes of 1000 actinobacteria strains.</title>
        <authorList>
            <person name="Klenk H.-P."/>
        </authorList>
    </citation>
    <scope>NUCLEOTIDE SEQUENCE [LARGE SCALE GENOMIC DNA]</scope>
    <source>
        <strain evidence="13 14">DSM 44786</strain>
    </source>
</reference>
<keyword evidence="7" id="KW-0067">ATP-binding</keyword>
<keyword evidence="5" id="KW-0547">Nucleotide-binding</keyword>
<keyword evidence="3" id="KW-0597">Phosphoprotein</keyword>
<keyword evidence="9" id="KW-0175">Coiled coil</keyword>
<dbReference type="PANTHER" id="PTHR24421:SF10">
    <property type="entry name" value="NITRATE_NITRITE SENSOR PROTEIN NARQ"/>
    <property type="match status" value="1"/>
</dbReference>
<evidence type="ECO:0000256" key="6">
    <source>
        <dbReference type="ARBA" id="ARBA00022777"/>
    </source>
</evidence>
<keyword evidence="10" id="KW-0472">Membrane</keyword>
<protein>
    <recommendedName>
        <fullName evidence="2">histidine kinase</fullName>
        <ecNumber evidence="2">2.7.13.3</ecNumber>
    </recommendedName>
</protein>
<organism evidence="13 14">
    <name type="scientific">Kitasatospora gansuensis</name>
    <dbReference type="NCBI Taxonomy" id="258050"/>
    <lineage>
        <taxon>Bacteria</taxon>
        <taxon>Bacillati</taxon>
        <taxon>Actinomycetota</taxon>
        <taxon>Actinomycetes</taxon>
        <taxon>Kitasatosporales</taxon>
        <taxon>Streptomycetaceae</taxon>
        <taxon>Kitasatospora</taxon>
    </lineage>
</organism>
<feature type="transmembrane region" description="Helical" evidence="10">
    <location>
        <begin position="111"/>
        <end position="130"/>
    </location>
</feature>
<keyword evidence="6 13" id="KW-0418">Kinase</keyword>
<keyword evidence="10" id="KW-0812">Transmembrane</keyword>
<accession>A0A7W7WEV7</accession>
<evidence type="ECO:0000259" key="12">
    <source>
        <dbReference type="Pfam" id="PF07730"/>
    </source>
</evidence>
<keyword evidence="4" id="KW-0808">Transferase</keyword>
<dbReference type="SUPFAM" id="SSF55874">
    <property type="entry name" value="ATPase domain of HSP90 chaperone/DNA topoisomerase II/histidine kinase"/>
    <property type="match status" value="1"/>
</dbReference>